<evidence type="ECO:0000313" key="3">
    <source>
        <dbReference type="Proteomes" id="UP000599578"/>
    </source>
</evidence>
<accession>A0A917Z5D2</accession>
<comment type="caution">
    <text evidence="2">The sequence shown here is derived from an EMBL/GenBank/DDBJ whole genome shotgun (WGS) entry which is preliminary data.</text>
</comment>
<keyword evidence="3" id="KW-1185">Reference proteome</keyword>
<keyword evidence="1" id="KW-1133">Transmembrane helix</keyword>
<reference evidence="2 3" key="1">
    <citation type="journal article" date="2014" name="Int. J. Syst. Evol. Microbiol.">
        <title>Complete genome sequence of Corynebacterium casei LMG S-19264T (=DSM 44701T), isolated from a smear-ripened cheese.</title>
        <authorList>
            <consortium name="US DOE Joint Genome Institute (JGI-PGF)"/>
            <person name="Walter F."/>
            <person name="Albersmeier A."/>
            <person name="Kalinowski J."/>
            <person name="Ruckert C."/>
        </authorList>
    </citation>
    <scope>NUCLEOTIDE SEQUENCE [LARGE SCALE GENOMIC DNA]</scope>
    <source>
        <strain evidence="2 3">CGMCC 1.7286</strain>
    </source>
</reference>
<dbReference type="InterPro" id="IPR008620">
    <property type="entry name" value="FixH"/>
</dbReference>
<proteinExistence type="predicted"/>
<keyword evidence="1" id="KW-0812">Transmembrane</keyword>
<dbReference type="Proteomes" id="UP000599578">
    <property type="component" value="Unassembled WGS sequence"/>
</dbReference>
<organism evidence="2 3">
    <name type="scientific">Marinobacterium nitratireducens</name>
    <dbReference type="NCBI Taxonomy" id="518897"/>
    <lineage>
        <taxon>Bacteria</taxon>
        <taxon>Pseudomonadati</taxon>
        <taxon>Pseudomonadota</taxon>
        <taxon>Gammaproteobacteria</taxon>
        <taxon>Oceanospirillales</taxon>
        <taxon>Oceanospirillaceae</taxon>
        <taxon>Marinobacterium</taxon>
    </lineage>
</organism>
<keyword evidence="1" id="KW-0472">Membrane</keyword>
<name>A0A917Z5D2_9GAMM</name>
<protein>
    <submittedName>
        <fullName evidence="2">Membrane protein</fullName>
    </submittedName>
</protein>
<feature type="transmembrane region" description="Helical" evidence="1">
    <location>
        <begin position="16"/>
        <end position="37"/>
    </location>
</feature>
<dbReference type="RefSeq" id="WP_188857359.1">
    <property type="nucleotide sequence ID" value="NZ_BMLT01000001.1"/>
</dbReference>
<evidence type="ECO:0000313" key="2">
    <source>
        <dbReference type="EMBL" id="GGO75787.1"/>
    </source>
</evidence>
<dbReference type="EMBL" id="BMLT01000001">
    <property type="protein sequence ID" value="GGO75787.1"/>
    <property type="molecule type" value="Genomic_DNA"/>
</dbReference>
<evidence type="ECO:0000256" key="1">
    <source>
        <dbReference type="SAM" id="Phobius"/>
    </source>
</evidence>
<gene>
    <name evidence="2" type="ORF">GCM10011348_01410</name>
</gene>
<dbReference type="AlphaFoldDB" id="A0A917Z5D2"/>
<sequence>MQQDQLATAPWYKQPWLWFILAPVIASVISGGTFLYFSIVSADGIVKDDYYKVARGFNLNTEPLENAQRLGLSGDLLIDDVTGDIALTLAGALPADLEQLELEVVHPTHQQYDQLITLRRLAGSDRFSGNLQKPLHQGKRYLLLRPAGHEWNLRAEALPPYDPLTIRLVPQL</sequence>
<dbReference type="Pfam" id="PF05751">
    <property type="entry name" value="FixH"/>
    <property type="match status" value="1"/>
</dbReference>